<comment type="caution">
    <text evidence="4">The sequence shown here is derived from an EMBL/GenBank/DDBJ whole genome shotgun (WGS) entry which is preliminary data.</text>
</comment>
<evidence type="ECO:0000256" key="2">
    <source>
        <dbReference type="SAM" id="Coils"/>
    </source>
</evidence>
<feature type="non-terminal residue" evidence="4">
    <location>
        <position position="1"/>
    </location>
</feature>
<keyword evidence="5" id="KW-1185">Reference proteome</keyword>
<name>A0A0K9PII1_ZOSMR</name>
<proteinExistence type="predicted"/>
<keyword evidence="1 2" id="KW-0175">Coiled coil</keyword>
<dbReference type="SMART" id="SM00755">
    <property type="entry name" value="Grip"/>
    <property type="match status" value="1"/>
</dbReference>
<dbReference type="Pfam" id="PF01465">
    <property type="entry name" value="GRIP"/>
    <property type="match status" value="1"/>
</dbReference>
<dbReference type="PANTHER" id="PTHR23160:SF1">
    <property type="entry name" value="PROTEIN GRIP"/>
    <property type="match status" value="1"/>
</dbReference>
<feature type="coiled-coil region" evidence="2">
    <location>
        <begin position="28"/>
        <end position="188"/>
    </location>
</feature>
<evidence type="ECO:0000259" key="3">
    <source>
        <dbReference type="PROSITE" id="PS50913"/>
    </source>
</evidence>
<dbReference type="InterPro" id="IPR000237">
    <property type="entry name" value="GRIP_dom"/>
</dbReference>
<evidence type="ECO:0000256" key="1">
    <source>
        <dbReference type="ARBA" id="ARBA00023054"/>
    </source>
</evidence>
<dbReference type="OrthoDB" id="1926336at2759"/>
<organism evidence="4 5">
    <name type="scientific">Zostera marina</name>
    <name type="common">Eelgrass</name>
    <dbReference type="NCBI Taxonomy" id="29655"/>
    <lineage>
        <taxon>Eukaryota</taxon>
        <taxon>Viridiplantae</taxon>
        <taxon>Streptophyta</taxon>
        <taxon>Embryophyta</taxon>
        <taxon>Tracheophyta</taxon>
        <taxon>Spermatophyta</taxon>
        <taxon>Magnoliopsida</taxon>
        <taxon>Liliopsida</taxon>
        <taxon>Zosteraceae</taxon>
        <taxon>Zostera</taxon>
    </lineage>
</organism>
<accession>A0A0K9PII1</accession>
<sequence length="357" mass="40975">ISRLESDFSSYKVRAHALLQKKDAELHAAKDNDIINAQEEAIREAEREVAITLEEKDKALQDLQNALNSHDKEITARELALDDAEQRAKSFSLKLNSAKAQYQTEKEAWQKNLDALEENWRLKYSALEVQKNENSGIDLQSKLKDVMQEYKKLKEEHETFRDIADRMLEEKENEISKFLKENNTLRKTSKTGASVNYIGNENKVVLNDDVLNSDIAAAEQQILILARQQAQREDELTQSQRHIMALQEEIVELERENRLHSQQEAMLKEEVRNVERNHKREGVDMTYLKNVILKLLETGEVDALLPVVGTLLQFSPNEMKKCQQTYRVLNDASLSSAATPPESLASTTSLFSRFSFT</sequence>
<feature type="coiled-coil region" evidence="2">
    <location>
        <begin position="236"/>
        <end position="277"/>
    </location>
</feature>
<dbReference type="PROSITE" id="PS50913">
    <property type="entry name" value="GRIP"/>
    <property type="match status" value="1"/>
</dbReference>
<evidence type="ECO:0000313" key="4">
    <source>
        <dbReference type="EMBL" id="KMZ68878.1"/>
    </source>
</evidence>
<evidence type="ECO:0000313" key="5">
    <source>
        <dbReference type="Proteomes" id="UP000036987"/>
    </source>
</evidence>
<reference evidence="5" key="1">
    <citation type="journal article" date="2016" name="Nature">
        <title>The genome of the seagrass Zostera marina reveals angiosperm adaptation to the sea.</title>
        <authorList>
            <person name="Olsen J.L."/>
            <person name="Rouze P."/>
            <person name="Verhelst B."/>
            <person name="Lin Y.-C."/>
            <person name="Bayer T."/>
            <person name="Collen J."/>
            <person name="Dattolo E."/>
            <person name="De Paoli E."/>
            <person name="Dittami S."/>
            <person name="Maumus F."/>
            <person name="Michel G."/>
            <person name="Kersting A."/>
            <person name="Lauritano C."/>
            <person name="Lohaus R."/>
            <person name="Toepel M."/>
            <person name="Tonon T."/>
            <person name="Vanneste K."/>
            <person name="Amirebrahimi M."/>
            <person name="Brakel J."/>
            <person name="Bostroem C."/>
            <person name="Chovatia M."/>
            <person name="Grimwood J."/>
            <person name="Jenkins J.W."/>
            <person name="Jueterbock A."/>
            <person name="Mraz A."/>
            <person name="Stam W.T."/>
            <person name="Tice H."/>
            <person name="Bornberg-Bauer E."/>
            <person name="Green P.J."/>
            <person name="Pearson G.A."/>
            <person name="Procaccini G."/>
            <person name="Duarte C.M."/>
            <person name="Schmutz J."/>
            <person name="Reusch T.B.H."/>
            <person name="Van de Peer Y."/>
        </authorList>
    </citation>
    <scope>NUCLEOTIDE SEQUENCE [LARGE SCALE GENOMIC DNA]</scope>
    <source>
        <strain evidence="5">cv. Finnish</strain>
    </source>
</reference>
<dbReference type="AlphaFoldDB" id="A0A0K9PII1"/>
<dbReference type="EMBL" id="LFYR01000809">
    <property type="protein sequence ID" value="KMZ68878.1"/>
    <property type="molecule type" value="Genomic_DNA"/>
</dbReference>
<dbReference type="PANTHER" id="PTHR23160">
    <property type="entry name" value="SYNAPTONEMAL COMPLEX PROTEIN-RELATED"/>
    <property type="match status" value="1"/>
</dbReference>
<gene>
    <name evidence="4" type="ORF">ZOSMA_228G00100</name>
</gene>
<dbReference type="Proteomes" id="UP000036987">
    <property type="component" value="Unassembled WGS sequence"/>
</dbReference>
<protein>
    <submittedName>
        <fullName evidence="4">Protein GRIP</fullName>
    </submittedName>
</protein>
<feature type="domain" description="GRIP" evidence="3">
    <location>
        <begin position="278"/>
        <end position="325"/>
    </location>
</feature>